<dbReference type="SUPFAM" id="SSF48371">
    <property type="entry name" value="ARM repeat"/>
    <property type="match status" value="1"/>
</dbReference>
<dbReference type="SUPFAM" id="SSF52743">
    <property type="entry name" value="Subtilisin-like"/>
    <property type="match status" value="1"/>
</dbReference>
<proteinExistence type="inferred from homology"/>
<dbReference type="PROSITE" id="PS51892">
    <property type="entry name" value="SUBTILASE"/>
    <property type="match status" value="1"/>
</dbReference>
<protein>
    <submittedName>
        <fullName evidence="7">S8 family serine peptidase</fullName>
    </submittedName>
</protein>
<evidence type="ECO:0000256" key="2">
    <source>
        <dbReference type="ARBA" id="ARBA00022670"/>
    </source>
</evidence>
<feature type="active site" description="Charge relay system" evidence="5">
    <location>
        <position position="71"/>
    </location>
</feature>
<evidence type="ECO:0000256" key="5">
    <source>
        <dbReference type="PROSITE-ProRule" id="PRU01240"/>
    </source>
</evidence>
<dbReference type="GO" id="GO:0004252">
    <property type="term" value="F:serine-type endopeptidase activity"/>
    <property type="evidence" value="ECO:0007669"/>
    <property type="project" value="UniProtKB-UniRule"/>
</dbReference>
<dbReference type="GO" id="GO:0006508">
    <property type="term" value="P:proteolysis"/>
    <property type="evidence" value="ECO:0007669"/>
    <property type="project" value="UniProtKB-KW"/>
</dbReference>
<comment type="caution">
    <text evidence="7">The sequence shown here is derived from an EMBL/GenBank/DDBJ whole genome shotgun (WGS) entry which is preliminary data.</text>
</comment>
<feature type="active site" description="Charge relay system" evidence="5">
    <location>
        <position position="27"/>
    </location>
</feature>
<comment type="similarity">
    <text evidence="1 5">Belongs to the peptidase S8 family.</text>
</comment>
<dbReference type="PANTHER" id="PTHR43806">
    <property type="entry name" value="PEPTIDASE S8"/>
    <property type="match status" value="1"/>
</dbReference>
<keyword evidence="2 5" id="KW-0645">Protease</keyword>
<dbReference type="InterPro" id="IPR011989">
    <property type="entry name" value="ARM-like"/>
</dbReference>
<keyword evidence="8" id="KW-1185">Reference proteome</keyword>
<dbReference type="Gene3D" id="1.25.10.10">
    <property type="entry name" value="Leucine-rich Repeat Variant"/>
    <property type="match status" value="1"/>
</dbReference>
<reference evidence="7" key="1">
    <citation type="submission" date="2020-09" db="EMBL/GenBank/DDBJ databases">
        <title>A novel bacterium of genus Paenibacillus, isolated from South China Sea.</title>
        <authorList>
            <person name="Huang H."/>
            <person name="Mo K."/>
            <person name="Hu Y."/>
        </authorList>
    </citation>
    <scope>NUCLEOTIDE SEQUENCE</scope>
    <source>
        <strain evidence="7">IB182363</strain>
    </source>
</reference>
<dbReference type="RefSeq" id="WP_190924672.1">
    <property type="nucleotide sequence ID" value="NZ_JACXJA010000003.1"/>
</dbReference>
<evidence type="ECO:0000259" key="6">
    <source>
        <dbReference type="Pfam" id="PF00082"/>
    </source>
</evidence>
<dbReference type="EMBL" id="JACXJA010000003">
    <property type="protein sequence ID" value="MBD2861045.1"/>
    <property type="molecule type" value="Genomic_DNA"/>
</dbReference>
<dbReference type="Pfam" id="PF00082">
    <property type="entry name" value="Peptidase_S8"/>
    <property type="match status" value="1"/>
</dbReference>
<dbReference type="InterPro" id="IPR036852">
    <property type="entry name" value="Peptidase_S8/S53_dom_sf"/>
</dbReference>
<dbReference type="GO" id="GO:0005615">
    <property type="term" value="C:extracellular space"/>
    <property type="evidence" value="ECO:0007669"/>
    <property type="project" value="TreeGrafter"/>
</dbReference>
<dbReference type="PANTHER" id="PTHR43806:SF11">
    <property type="entry name" value="CEREVISIN-RELATED"/>
    <property type="match status" value="1"/>
</dbReference>
<keyword evidence="4 5" id="KW-0720">Serine protease</keyword>
<accession>A0A927C4B3</accession>
<feature type="active site" description="Charge relay system" evidence="5">
    <location>
        <position position="268"/>
    </location>
</feature>
<organism evidence="7 8">
    <name type="scientific">Paenibacillus oceani</name>
    <dbReference type="NCBI Taxonomy" id="2772510"/>
    <lineage>
        <taxon>Bacteria</taxon>
        <taxon>Bacillati</taxon>
        <taxon>Bacillota</taxon>
        <taxon>Bacilli</taxon>
        <taxon>Bacillales</taxon>
        <taxon>Paenibacillaceae</taxon>
        <taxon>Paenibacillus</taxon>
    </lineage>
</organism>
<dbReference type="Gene3D" id="3.40.50.200">
    <property type="entry name" value="Peptidase S8/S53 domain"/>
    <property type="match status" value="1"/>
</dbReference>
<evidence type="ECO:0000313" key="7">
    <source>
        <dbReference type="EMBL" id="MBD2861045.1"/>
    </source>
</evidence>
<dbReference type="Proteomes" id="UP000639396">
    <property type="component" value="Unassembled WGS sequence"/>
</dbReference>
<feature type="domain" description="Peptidase S8/S53" evidence="6">
    <location>
        <begin position="18"/>
        <end position="301"/>
    </location>
</feature>
<name>A0A927C4B3_9BACL</name>
<evidence type="ECO:0000313" key="8">
    <source>
        <dbReference type="Proteomes" id="UP000639396"/>
    </source>
</evidence>
<dbReference type="InterPro" id="IPR016024">
    <property type="entry name" value="ARM-type_fold"/>
</dbReference>
<evidence type="ECO:0000256" key="1">
    <source>
        <dbReference type="ARBA" id="ARBA00011073"/>
    </source>
</evidence>
<dbReference type="InterPro" id="IPR050131">
    <property type="entry name" value="Peptidase_S8_subtilisin-like"/>
</dbReference>
<gene>
    <name evidence="7" type="ORF">IDH45_03465</name>
</gene>
<dbReference type="AlphaFoldDB" id="A0A927C4B3"/>
<evidence type="ECO:0000256" key="4">
    <source>
        <dbReference type="ARBA" id="ARBA00022825"/>
    </source>
</evidence>
<sequence>MTWPSIRNFLQIPHHLTGKGVGIAVVDGRFPNHPDIAATSRRNTYLVKTSEPDPVPSLMTADDGPWTRGRHGLAAAAAAAGSGLISQGLYTGSAPDADLYLLETGRLNTDQDVECKIAAALDWLYLNWRRYRIRGVVVTIAATRDTGLLPWQADPIRIGCEKLAADGLLVVAATGNTQELTSNGPASSPSVLSVGGVIVPEDADIRYAKPYYGCRGTTFEGKWVPEIVAPAKNIVLPAPFVSLEERQSHFTARFDNLPEGYARTEGTSFAAPIVLGCAACLWQAQPSWTAGQVKAAIVESSAVVGQWTELHAGLVDVKAAIHADTSVEESDPPYTLWCSWKEKDSFERLKAIKAQEETSIASAALLSYCDAPIFPETQEQVLFLTGSRSGRVRAAAITALAFYQEALSIQDYCRILHDDSRFVRMAALFALSRSPGLHHQLKDEVAGLFSDSDLDIRYCAIKLAGNIRDEAFVKPLLSGIEDDAIHERVSIFAARCSALVAITGIQFEPEPRWLEEQGIYSERSTCGRVHIARKWRQWASYLSP</sequence>
<evidence type="ECO:0000256" key="3">
    <source>
        <dbReference type="ARBA" id="ARBA00022801"/>
    </source>
</evidence>
<dbReference type="InterPro" id="IPR000209">
    <property type="entry name" value="Peptidase_S8/S53_dom"/>
</dbReference>
<keyword evidence="3 5" id="KW-0378">Hydrolase</keyword>